<feature type="compositionally biased region" description="Polar residues" evidence="1">
    <location>
        <begin position="83"/>
        <end position="95"/>
    </location>
</feature>
<reference evidence="2" key="2">
    <citation type="journal article" date="2015" name="Data Brief">
        <title>Shoot transcriptome of the giant reed, Arundo donax.</title>
        <authorList>
            <person name="Barrero R.A."/>
            <person name="Guerrero F.D."/>
            <person name="Moolhuijzen P."/>
            <person name="Goolsby J.A."/>
            <person name="Tidwell J."/>
            <person name="Bellgard S.E."/>
            <person name="Bellgard M.I."/>
        </authorList>
    </citation>
    <scope>NUCLEOTIDE SEQUENCE</scope>
    <source>
        <tissue evidence="2">Shoot tissue taken approximately 20 cm above the soil surface</tissue>
    </source>
</reference>
<evidence type="ECO:0000313" key="2">
    <source>
        <dbReference type="EMBL" id="JAE31291.1"/>
    </source>
</evidence>
<protein>
    <submittedName>
        <fullName evidence="2">Uncharacterized protein</fullName>
    </submittedName>
</protein>
<sequence>MLAEEVWTVPEDCSTDCRNLSTFFQLPPHLSSSSPLAADPMAANAARAAQSLDAAYSASGLSARQVASSLARSAAASPPEVRTSPTRWPGSSSMENARGAFSPAMGPPPREEQTNPWEPRGGEILRALVLDRSESSKDPAARVEMTPRSASSSSSAGRSSPSRTRSNCGRIRAM</sequence>
<evidence type="ECO:0000256" key="1">
    <source>
        <dbReference type="SAM" id="MobiDB-lite"/>
    </source>
</evidence>
<feature type="compositionally biased region" description="Low complexity" evidence="1">
    <location>
        <begin position="146"/>
        <end position="166"/>
    </location>
</feature>
<dbReference type="AlphaFoldDB" id="A0A0A9H8V5"/>
<reference evidence="2" key="1">
    <citation type="submission" date="2014-09" db="EMBL/GenBank/DDBJ databases">
        <authorList>
            <person name="Magalhaes I.L.F."/>
            <person name="Oliveira U."/>
            <person name="Santos F.R."/>
            <person name="Vidigal T.H.D.A."/>
            <person name="Brescovit A.D."/>
            <person name="Santos A.J."/>
        </authorList>
    </citation>
    <scope>NUCLEOTIDE SEQUENCE</scope>
    <source>
        <tissue evidence="2">Shoot tissue taken approximately 20 cm above the soil surface</tissue>
    </source>
</reference>
<dbReference type="EMBL" id="GBRH01166605">
    <property type="protein sequence ID" value="JAE31291.1"/>
    <property type="molecule type" value="Transcribed_RNA"/>
</dbReference>
<proteinExistence type="predicted"/>
<feature type="region of interest" description="Disordered" evidence="1">
    <location>
        <begin position="67"/>
        <end position="174"/>
    </location>
</feature>
<feature type="compositionally biased region" description="Low complexity" evidence="1">
    <location>
        <begin position="67"/>
        <end position="77"/>
    </location>
</feature>
<name>A0A0A9H8V5_ARUDO</name>
<organism evidence="2">
    <name type="scientific">Arundo donax</name>
    <name type="common">Giant reed</name>
    <name type="synonym">Donax arundinaceus</name>
    <dbReference type="NCBI Taxonomy" id="35708"/>
    <lineage>
        <taxon>Eukaryota</taxon>
        <taxon>Viridiplantae</taxon>
        <taxon>Streptophyta</taxon>
        <taxon>Embryophyta</taxon>
        <taxon>Tracheophyta</taxon>
        <taxon>Spermatophyta</taxon>
        <taxon>Magnoliopsida</taxon>
        <taxon>Liliopsida</taxon>
        <taxon>Poales</taxon>
        <taxon>Poaceae</taxon>
        <taxon>PACMAD clade</taxon>
        <taxon>Arundinoideae</taxon>
        <taxon>Arundineae</taxon>
        <taxon>Arundo</taxon>
    </lineage>
</organism>
<feature type="compositionally biased region" description="Basic and acidic residues" evidence="1">
    <location>
        <begin position="129"/>
        <end position="141"/>
    </location>
</feature>
<accession>A0A0A9H8V5</accession>